<reference evidence="1 2" key="1">
    <citation type="submission" date="2023-07" db="EMBL/GenBank/DDBJ databases">
        <title>Sequencing the genomes of 1000 actinobacteria strains.</title>
        <authorList>
            <person name="Klenk H.-P."/>
        </authorList>
    </citation>
    <scope>NUCLEOTIDE SEQUENCE [LARGE SCALE GENOMIC DNA]</scope>
    <source>
        <strain evidence="1 2">DSM 44709</strain>
    </source>
</reference>
<dbReference type="Proteomes" id="UP001240236">
    <property type="component" value="Unassembled WGS sequence"/>
</dbReference>
<dbReference type="RefSeq" id="WP_307248308.1">
    <property type="nucleotide sequence ID" value="NZ_JAUSUZ010000001.1"/>
</dbReference>
<organism evidence="1 2">
    <name type="scientific">Catenuloplanes indicus</name>
    <dbReference type="NCBI Taxonomy" id="137267"/>
    <lineage>
        <taxon>Bacteria</taxon>
        <taxon>Bacillati</taxon>
        <taxon>Actinomycetota</taxon>
        <taxon>Actinomycetes</taxon>
        <taxon>Micromonosporales</taxon>
        <taxon>Micromonosporaceae</taxon>
        <taxon>Catenuloplanes</taxon>
    </lineage>
</organism>
<evidence type="ECO:0000313" key="1">
    <source>
        <dbReference type="EMBL" id="MDQ0371493.1"/>
    </source>
</evidence>
<comment type="caution">
    <text evidence="1">The sequence shown here is derived from an EMBL/GenBank/DDBJ whole genome shotgun (WGS) entry which is preliminary data.</text>
</comment>
<accession>A0AAE4B4J1</accession>
<evidence type="ECO:0000313" key="2">
    <source>
        <dbReference type="Proteomes" id="UP001240236"/>
    </source>
</evidence>
<proteinExistence type="predicted"/>
<gene>
    <name evidence="1" type="ORF">J2S42_008162</name>
</gene>
<dbReference type="EMBL" id="JAUSUZ010000001">
    <property type="protein sequence ID" value="MDQ0371493.1"/>
    <property type="molecule type" value="Genomic_DNA"/>
</dbReference>
<protein>
    <submittedName>
        <fullName evidence="1">Uncharacterized protein</fullName>
    </submittedName>
</protein>
<dbReference type="AlphaFoldDB" id="A0AAE4B4J1"/>
<keyword evidence="2" id="KW-1185">Reference proteome</keyword>
<name>A0AAE4B4J1_9ACTN</name>
<sequence>MGAVPPWALPDLGKGDGWAWRSARETRGIRAACGAAAEAAGGWCGVCGRRVSVARGRAELMLDGVAAVTDRARRRHNEDAVAVGRAGDAVVAVVL</sequence>